<reference evidence="3" key="1">
    <citation type="journal article" date="2019" name="Int. J. Syst. Evol. Microbiol.">
        <title>The Global Catalogue of Microorganisms (GCM) 10K type strain sequencing project: providing services to taxonomists for standard genome sequencing and annotation.</title>
        <authorList>
            <consortium name="The Broad Institute Genomics Platform"/>
            <consortium name="The Broad Institute Genome Sequencing Center for Infectious Disease"/>
            <person name="Wu L."/>
            <person name="Ma J."/>
        </authorList>
    </citation>
    <scope>NUCLEOTIDE SEQUENCE [LARGE SCALE GENOMIC DNA]</scope>
    <source>
        <strain evidence="3">JCM 18304</strain>
    </source>
</reference>
<dbReference type="InterPro" id="IPR029069">
    <property type="entry name" value="HotDog_dom_sf"/>
</dbReference>
<protein>
    <submittedName>
        <fullName evidence="2">Hotdog domain-containing protein</fullName>
    </submittedName>
</protein>
<dbReference type="EMBL" id="BAABJQ010000007">
    <property type="protein sequence ID" value="GAA5185388.1"/>
    <property type="molecule type" value="Genomic_DNA"/>
</dbReference>
<evidence type="ECO:0000313" key="3">
    <source>
        <dbReference type="Proteomes" id="UP001501570"/>
    </source>
</evidence>
<name>A0ABP9RR81_9ACTN</name>
<evidence type="ECO:0000313" key="2">
    <source>
        <dbReference type="EMBL" id="GAA5185388.1"/>
    </source>
</evidence>
<dbReference type="CDD" id="cd00586">
    <property type="entry name" value="4HBT"/>
    <property type="match status" value="1"/>
</dbReference>
<dbReference type="Proteomes" id="UP001501570">
    <property type="component" value="Unassembled WGS sequence"/>
</dbReference>
<keyword evidence="3" id="KW-1185">Reference proteome</keyword>
<dbReference type="Pfam" id="PF03061">
    <property type="entry name" value="4HBT"/>
    <property type="match status" value="1"/>
</dbReference>
<organism evidence="2 3">
    <name type="scientific">Rugosimonospora acidiphila</name>
    <dbReference type="NCBI Taxonomy" id="556531"/>
    <lineage>
        <taxon>Bacteria</taxon>
        <taxon>Bacillati</taxon>
        <taxon>Actinomycetota</taxon>
        <taxon>Actinomycetes</taxon>
        <taxon>Micromonosporales</taxon>
        <taxon>Micromonosporaceae</taxon>
        <taxon>Rugosimonospora</taxon>
    </lineage>
</organism>
<sequence>MNSENTTAALPGAASLEKDLSPTPPLINHGRLIPIQIYYDDLDAMGMLHHARYATVFERAILDYWAGRGYVPAGDDRSPDLFSAVRELAIEYHVPVTAPGLLLVHLWLNRLGRTSAEFGFRLLTVDGSTVHAEGRRVIIKLDPGTLRPTAWSARILADAVELQAAPYERN</sequence>
<evidence type="ECO:0000259" key="1">
    <source>
        <dbReference type="Pfam" id="PF03061"/>
    </source>
</evidence>
<proteinExistence type="predicted"/>
<dbReference type="Gene3D" id="3.10.129.10">
    <property type="entry name" value="Hotdog Thioesterase"/>
    <property type="match status" value="1"/>
</dbReference>
<dbReference type="SUPFAM" id="SSF54637">
    <property type="entry name" value="Thioesterase/thiol ester dehydrase-isomerase"/>
    <property type="match status" value="1"/>
</dbReference>
<comment type="caution">
    <text evidence="2">The sequence shown here is derived from an EMBL/GenBank/DDBJ whole genome shotgun (WGS) entry which is preliminary data.</text>
</comment>
<dbReference type="InterPro" id="IPR006683">
    <property type="entry name" value="Thioestr_dom"/>
</dbReference>
<gene>
    <name evidence="2" type="ORF">GCM10023322_29250</name>
</gene>
<dbReference type="RefSeq" id="WP_345629866.1">
    <property type="nucleotide sequence ID" value="NZ_BAABJQ010000007.1"/>
</dbReference>
<feature type="domain" description="Thioesterase" evidence="1">
    <location>
        <begin position="45"/>
        <end position="129"/>
    </location>
</feature>
<accession>A0ABP9RR81</accession>